<dbReference type="WBParaSite" id="BPAG_0000235901-mRNA-1">
    <property type="protein sequence ID" value="BPAG_0000235901-mRNA-1"/>
    <property type="gene ID" value="BPAG_0000235901"/>
</dbReference>
<name>A0A0N4T2D2_BRUPA</name>
<dbReference type="AlphaFoldDB" id="A0A0N4T2D2"/>
<keyword evidence="2" id="KW-1185">Reference proteome</keyword>
<dbReference type="EMBL" id="UZAD01000318">
    <property type="protein sequence ID" value="VDN83515.1"/>
    <property type="molecule type" value="Genomic_DNA"/>
</dbReference>
<gene>
    <name evidence="1" type="ORF">BPAG_LOCUS2329</name>
</gene>
<protein>
    <submittedName>
        <fullName evidence="1 3">Uncharacterized protein</fullName>
    </submittedName>
</protein>
<organism evidence="3">
    <name type="scientific">Brugia pahangi</name>
    <name type="common">Filarial nematode worm</name>
    <dbReference type="NCBI Taxonomy" id="6280"/>
    <lineage>
        <taxon>Eukaryota</taxon>
        <taxon>Metazoa</taxon>
        <taxon>Ecdysozoa</taxon>
        <taxon>Nematoda</taxon>
        <taxon>Chromadorea</taxon>
        <taxon>Rhabditida</taxon>
        <taxon>Spirurina</taxon>
        <taxon>Spiruromorpha</taxon>
        <taxon>Filarioidea</taxon>
        <taxon>Onchocercidae</taxon>
        <taxon>Brugia</taxon>
    </lineage>
</organism>
<proteinExistence type="predicted"/>
<accession>A0A0N4T2D2</accession>
<reference evidence="1 2" key="2">
    <citation type="submission" date="2018-11" db="EMBL/GenBank/DDBJ databases">
        <authorList>
            <consortium name="Pathogen Informatics"/>
        </authorList>
    </citation>
    <scope>NUCLEOTIDE SEQUENCE [LARGE SCALE GENOMIC DNA]</scope>
</reference>
<evidence type="ECO:0000313" key="2">
    <source>
        <dbReference type="Proteomes" id="UP000278627"/>
    </source>
</evidence>
<evidence type="ECO:0000313" key="3">
    <source>
        <dbReference type="WBParaSite" id="BPAG_0000235901-mRNA-1"/>
    </source>
</evidence>
<sequence length="69" mass="7849">MTTHREGLPHSTTTILHLFPDSLTDRLFWCCKVVVPVYTTTKAYITQILESLAVELLSEALQQTQAHHI</sequence>
<dbReference type="Proteomes" id="UP000278627">
    <property type="component" value="Unassembled WGS sequence"/>
</dbReference>
<evidence type="ECO:0000313" key="1">
    <source>
        <dbReference type="EMBL" id="VDN83515.1"/>
    </source>
</evidence>
<reference evidence="3" key="1">
    <citation type="submission" date="2017-02" db="UniProtKB">
        <authorList>
            <consortium name="WormBaseParasite"/>
        </authorList>
    </citation>
    <scope>IDENTIFICATION</scope>
</reference>